<dbReference type="InterPro" id="IPR052344">
    <property type="entry name" value="Transposase-related"/>
</dbReference>
<gene>
    <name evidence="2" type="ORF">J0M35_14270</name>
</gene>
<proteinExistence type="predicted"/>
<feature type="domain" description="Transposase IS66 central" evidence="1">
    <location>
        <begin position="2"/>
        <end position="70"/>
    </location>
</feature>
<sequence>MKALGLPINRTSMSRWLAEIAQLVSPIVTKMSKRILSGRVIQSDATTMPVIKKGLGKAHRDFVWVYRGDADYPYDLKTASISGKDFLNQSWRF</sequence>
<dbReference type="PANTHER" id="PTHR33678">
    <property type="entry name" value="BLL1576 PROTEIN"/>
    <property type="match status" value="1"/>
</dbReference>
<dbReference type="InterPro" id="IPR004291">
    <property type="entry name" value="Transposase_IS66_central"/>
</dbReference>
<dbReference type="Proteomes" id="UP000664277">
    <property type="component" value="Unassembled WGS sequence"/>
</dbReference>
<evidence type="ECO:0000313" key="3">
    <source>
        <dbReference type="Proteomes" id="UP000664277"/>
    </source>
</evidence>
<dbReference type="EMBL" id="JAFLCK010000021">
    <property type="protein sequence ID" value="MBN8661527.1"/>
    <property type="molecule type" value="Genomic_DNA"/>
</dbReference>
<reference evidence="2" key="1">
    <citation type="submission" date="2021-02" db="EMBL/GenBank/DDBJ databases">
        <title>Genome-Resolved Metagenomics of a Microbial Community Performing Photosynthetic Biological Nutrient Removal.</title>
        <authorList>
            <person name="Mcdaniel E.A."/>
        </authorList>
    </citation>
    <scope>NUCLEOTIDE SEQUENCE</scope>
    <source>
        <strain evidence="2">UWPOB_OBS1</strain>
    </source>
</reference>
<dbReference type="Pfam" id="PF03050">
    <property type="entry name" value="DDE_Tnp_IS66"/>
    <property type="match status" value="1"/>
</dbReference>
<evidence type="ECO:0000259" key="1">
    <source>
        <dbReference type="Pfam" id="PF03050"/>
    </source>
</evidence>
<dbReference type="AlphaFoldDB" id="A0A8J7PHN7"/>
<organism evidence="2 3">
    <name type="scientific">Candidatus Obscuribacter phosphatis</name>
    <dbReference type="NCBI Taxonomy" id="1906157"/>
    <lineage>
        <taxon>Bacteria</taxon>
        <taxon>Bacillati</taxon>
        <taxon>Candidatus Melainabacteria</taxon>
        <taxon>Candidatus Obscuribacterales</taxon>
        <taxon>Candidatus Obscuribacteraceae</taxon>
        <taxon>Candidatus Obscuribacter</taxon>
    </lineage>
</organism>
<comment type="caution">
    <text evidence="2">The sequence shown here is derived from an EMBL/GenBank/DDBJ whole genome shotgun (WGS) entry which is preliminary data.</text>
</comment>
<evidence type="ECO:0000313" key="2">
    <source>
        <dbReference type="EMBL" id="MBN8661527.1"/>
    </source>
</evidence>
<name>A0A8J7PHN7_9BACT</name>
<protein>
    <submittedName>
        <fullName evidence="2">Transposase</fullName>
    </submittedName>
</protein>
<accession>A0A8J7PHN7</accession>